<feature type="transmembrane region" description="Helical" evidence="1">
    <location>
        <begin position="271"/>
        <end position="292"/>
    </location>
</feature>
<feature type="transmembrane region" description="Helical" evidence="1">
    <location>
        <begin position="177"/>
        <end position="199"/>
    </location>
</feature>
<organism evidence="3 4">
    <name type="scientific">Faecalitalea cylindroides ATCC 27803</name>
    <dbReference type="NCBI Taxonomy" id="649755"/>
    <lineage>
        <taxon>Bacteria</taxon>
        <taxon>Bacillati</taxon>
        <taxon>Bacillota</taxon>
        <taxon>Erysipelotrichia</taxon>
        <taxon>Erysipelotrichales</taxon>
        <taxon>Erysipelotrichaceae</taxon>
        <taxon>Faecalitalea</taxon>
    </lineage>
</organism>
<keyword evidence="1" id="KW-0812">Transmembrane</keyword>
<dbReference type="CDD" id="cd07341">
    <property type="entry name" value="M56_BlaR1_MecR1_like"/>
    <property type="match status" value="1"/>
</dbReference>
<feature type="transmembrane region" description="Helical" evidence="1">
    <location>
        <begin position="40"/>
        <end position="62"/>
    </location>
</feature>
<name>U2QTV1_9FIRM</name>
<protein>
    <submittedName>
        <fullName evidence="3">Peptidase, M56 family</fullName>
    </submittedName>
</protein>
<dbReference type="HOGENOM" id="CLU_054567_0_0_9"/>
<feature type="transmembrane region" description="Helical" evidence="1">
    <location>
        <begin position="82"/>
        <end position="103"/>
    </location>
</feature>
<dbReference type="Proteomes" id="UP000016658">
    <property type="component" value="Unassembled WGS sequence"/>
</dbReference>
<evidence type="ECO:0000256" key="1">
    <source>
        <dbReference type="SAM" id="Phobius"/>
    </source>
</evidence>
<evidence type="ECO:0000313" key="3">
    <source>
        <dbReference type="EMBL" id="ERK42172.1"/>
    </source>
</evidence>
<proteinExistence type="predicted"/>
<dbReference type="OrthoDB" id="9762883at2"/>
<reference evidence="3 4" key="1">
    <citation type="submission" date="2013-06" db="EMBL/GenBank/DDBJ databases">
        <authorList>
            <person name="Weinstock G."/>
            <person name="Sodergren E."/>
            <person name="Lobos E.A."/>
            <person name="Fulton L."/>
            <person name="Fulton R."/>
            <person name="Courtney L."/>
            <person name="Fronick C."/>
            <person name="O'Laughlin M."/>
            <person name="Godfrey J."/>
            <person name="Wilson R.M."/>
            <person name="Miner T."/>
            <person name="Farmer C."/>
            <person name="Delehaunty K."/>
            <person name="Cordes M."/>
            <person name="Minx P."/>
            <person name="Tomlinson C."/>
            <person name="Chen J."/>
            <person name="Wollam A."/>
            <person name="Pepin K.H."/>
            <person name="Bhonagiri V."/>
            <person name="Zhang X."/>
            <person name="Warren W."/>
            <person name="Mitreva M."/>
            <person name="Mardis E.R."/>
            <person name="Wilson R.K."/>
        </authorList>
    </citation>
    <scope>NUCLEOTIDE SEQUENCE [LARGE SCALE GENOMIC DNA]</scope>
    <source>
        <strain evidence="3 4">ATCC 27803</strain>
    </source>
</reference>
<keyword evidence="1" id="KW-0472">Membrane</keyword>
<feature type="domain" description="Peptidase M56" evidence="2">
    <location>
        <begin position="81"/>
        <end position="245"/>
    </location>
</feature>
<dbReference type="InterPro" id="IPR008756">
    <property type="entry name" value="Peptidase_M56"/>
</dbReference>
<evidence type="ECO:0000259" key="2">
    <source>
        <dbReference type="Pfam" id="PF05569"/>
    </source>
</evidence>
<evidence type="ECO:0000313" key="4">
    <source>
        <dbReference type="Proteomes" id="UP000016658"/>
    </source>
</evidence>
<dbReference type="AlphaFoldDB" id="U2QTV1"/>
<comment type="caution">
    <text evidence="3">The sequence shown here is derived from an EMBL/GenBank/DDBJ whole genome shotgun (WGS) entry which is preliminary data.</text>
</comment>
<dbReference type="Pfam" id="PF05569">
    <property type="entry name" value="Peptidase_M56"/>
    <property type="match status" value="1"/>
</dbReference>
<keyword evidence="1" id="KW-1133">Transmembrane helix</keyword>
<gene>
    <name evidence="3" type="ORF">HMPREF0367_01703</name>
</gene>
<dbReference type="EMBL" id="AWVI01000092">
    <property type="protein sequence ID" value="ERK42172.1"/>
    <property type="molecule type" value="Genomic_DNA"/>
</dbReference>
<feature type="transmembrane region" description="Helical" evidence="1">
    <location>
        <begin position="6"/>
        <end position="28"/>
    </location>
</feature>
<accession>U2QTV1</accession>
<sequence>MMIHFSIYSLAVSCLLSTILIIVFWISLNWKKAFHIIDIRVLNVLFIVILIRLIFPFNIGVFQINTKSEFFFKTSNVLEFTFWNIFQIVWLLGACLSLTFYFIKIRNNQKILNYIFSDPNKMILKDFQFPVLVSEYVSNPMVLGMKKIILLPDINYSDQERSMIIAHEIQHIKNKDVYIKCLISLICAVYWWFIPLYFFKRCSEIFLELRVDEKLITEENSLSKYLYLESLITVAKKNTQSIIDINYFSNSLLTELETRVYYLLSSNKHKYSVYLIGIIFVFSLAPSIFEFLPDQSNIYQQKKTIEQVEFNGLDSTDKVLQISNGGWLHGEADISSGFLFNFQTEHFNSSTDPSSISVKELESQD</sequence>